<keyword evidence="2" id="KW-1185">Reference proteome</keyword>
<name>A0A4C1THP2_EUMVA</name>
<organism evidence="1 2">
    <name type="scientific">Eumeta variegata</name>
    <name type="common">Bagworm moth</name>
    <name type="synonym">Eumeta japonica</name>
    <dbReference type="NCBI Taxonomy" id="151549"/>
    <lineage>
        <taxon>Eukaryota</taxon>
        <taxon>Metazoa</taxon>
        <taxon>Ecdysozoa</taxon>
        <taxon>Arthropoda</taxon>
        <taxon>Hexapoda</taxon>
        <taxon>Insecta</taxon>
        <taxon>Pterygota</taxon>
        <taxon>Neoptera</taxon>
        <taxon>Endopterygota</taxon>
        <taxon>Lepidoptera</taxon>
        <taxon>Glossata</taxon>
        <taxon>Ditrysia</taxon>
        <taxon>Tineoidea</taxon>
        <taxon>Psychidae</taxon>
        <taxon>Oiketicinae</taxon>
        <taxon>Eumeta</taxon>
    </lineage>
</organism>
<comment type="caution">
    <text evidence="1">The sequence shown here is derived from an EMBL/GenBank/DDBJ whole genome shotgun (WGS) entry which is preliminary data.</text>
</comment>
<evidence type="ECO:0000313" key="2">
    <source>
        <dbReference type="Proteomes" id="UP000299102"/>
    </source>
</evidence>
<dbReference type="OrthoDB" id="7480750at2759"/>
<accession>A0A4C1THP2</accession>
<dbReference type="Proteomes" id="UP000299102">
    <property type="component" value="Unassembled WGS sequence"/>
</dbReference>
<dbReference type="AlphaFoldDB" id="A0A4C1THP2"/>
<evidence type="ECO:0000313" key="1">
    <source>
        <dbReference type="EMBL" id="GBP13644.1"/>
    </source>
</evidence>
<gene>
    <name evidence="1" type="ORF">EVAR_6981_1</name>
</gene>
<sequence>MHQHAACTTPLTPESVLVRLHDYLLHEEVGSTELRKIVKLDTRIRPDGALPGASRTAPNESLIRKGPKTLLVRPYSEQRDGAGKKTYLLETPKNLKRRTPLLQLPDEFSKRPKPFTRTDTNSFENGERVEKIEKDCQTNDGEMKNGEQNKNCGRCDQNICDAVRNNSRCNQNNLNNNHNNCNGDQNNCNGNQNNCNGNQNNCNVNRNGCSGSRSDCVAVHSCCHCCCRVSKVCAVEGPSDECRCPANSNLPLKLLFAPPNMLSALPVCRIPPQYMLKAKGKDSDATSTLTKVETGRSHFTIQRWTATAIQWKRPEGERNVDEPIRRWADDIIQVTGKNWMRSGMDRELWKKLEKALTHAGIHISID</sequence>
<protein>
    <submittedName>
        <fullName evidence="1">Uncharacterized protein</fullName>
    </submittedName>
</protein>
<reference evidence="1 2" key="1">
    <citation type="journal article" date="2019" name="Commun. Biol.">
        <title>The bagworm genome reveals a unique fibroin gene that provides high tensile strength.</title>
        <authorList>
            <person name="Kono N."/>
            <person name="Nakamura H."/>
            <person name="Ohtoshi R."/>
            <person name="Tomita M."/>
            <person name="Numata K."/>
            <person name="Arakawa K."/>
        </authorList>
    </citation>
    <scope>NUCLEOTIDE SEQUENCE [LARGE SCALE GENOMIC DNA]</scope>
</reference>
<dbReference type="EMBL" id="BGZK01000058">
    <property type="protein sequence ID" value="GBP13644.1"/>
    <property type="molecule type" value="Genomic_DNA"/>
</dbReference>
<proteinExistence type="predicted"/>